<dbReference type="AlphaFoldDB" id="A0A562KPF4"/>
<dbReference type="SUPFAM" id="SSF53756">
    <property type="entry name" value="UDP-Glycosyltransferase/glycogen phosphorylase"/>
    <property type="match status" value="1"/>
</dbReference>
<dbReference type="PANTHER" id="PTHR12526">
    <property type="entry name" value="GLYCOSYLTRANSFERASE"/>
    <property type="match status" value="1"/>
</dbReference>
<dbReference type="RefSeq" id="WP_158633785.1">
    <property type="nucleotide sequence ID" value="NZ_SNZC01000003.1"/>
</dbReference>
<dbReference type="Gene3D" id="3.40.50.2000">
    <property type="entry name" value="Glycogen Phosphorylase B"/>
    <property type="match status" value="2"/>
</dbReference>
<reference evidence="3 4" key="1">
    <citation type="journal article" date="2015" name="Stand. Genomic Sci.">
        <title>Genomic Encyclopedia of Bacterial and Archaeal Type Strains, Phase III: the genomes of soil and plant-associated and newly described type strains.</title>
        <authorList>
            <person name="Whitman W.B."/>
            <person name="Woyke T."/>
            <person name="Klenk H.P."/>
            <person name="Zhou Y."/>
            <person name="Lilburn T.G."/>
            <person name="Beck B.J."/>
            <person name="De Vos P."/>
            <person name="Vandamme P."/>
            <person name="Eisen J.A."/>
            <person name="Garrity G."/>
            <person name="Hugenholtz P."/>
            <person name="Kyrpides N.C."/>
        </authorList>
    </citation>
    <scope>NUCLEOTIDE SEQUENCE [LARGE SCALE GENOMIC DNA]</scope>
    <source>
        <strain evidence="3 4">CGMCC 1.6844</strain>
    </source>
</reference>
<dbReference type="GO" id="GO:0016757">
    <property type="term" value="F:glycosyltransferase activity"/>
    <property type="evidence" value="ECO:0007669"/>
    <property type="project" value="InterPro"/>
</dbReference>
<organism evidence="3 4">
    <name type="scientific">Flavobacterium cheniae</name>
    <dbReference type="NCBI Taxonomy" id="295428"/>
    <lineage>
        <taxon>Bacteria</taxon>
        <taxon>Pseudomonadati</taxon>
        <taxon>Bacteroidota</taxon>
        <taxon>Flavobacteriia</taxon>
        <taxon>Flavobacteriales</taxon>
        <taxon>Flavobacteriaceae</taxon>
        <taxon>Flavobacterium</taxon>
    </lineage>
</organism>
<evidence type="ECO:0000313" key="4">
    <source>
        <dbReference type="Proteomes" id="UP000315312"/>
    </source>
</evidence>
<protein>
    <submittedName>
        <fullName evidence="3">Glycosyltransferase involved in cell wall biosynthesis</fullName>
    </submittedName>
</protein>
<evidence type="ECO:0000313" key="3">
    <source>
        <dbReference type="EMBL" id="TWH97207.1"/>
    </source>
</evidence>
<dbReference type="EMBL" id="VLKM01000002">
    <property type="protein sequence ID" value="TWH97207.1"/>
    <property type="molecule type" value="Genomic_DNA"/>
</dbReference>
<keyword evidence="3" id="KW-0808">Transferase</keyword>
<feature type="domain" description="Glycosyltransferase subfamily 4-like N-terminal" evidence="2">
    <location>
        <begin position="16"/>
        <end position="186"/>
    </location>
</feature>
<evidence type="ECO:0000259" key="2">
    <source>
        <dbReference type="Pfam" id="PF13439"/>
    </source>
</evidence>
<dbReference type="CDD" id="cd03811">
    <property type="entry name" value="GT4_GT28_WabH-like"/>
    <property type="match status" value="1"/>
</dbReference>
<sequence>MKKKRIVILMSALNGGGAEKVLIDYLRNLNYSKYEVTLCLVINEGVYLKDVPKEVSLGFLYAKFALFPYRLEHWLSKFLGWNYFQKKRVETLFKNQKFDVVISFMEGIPLKFHNYFLSKAPKHLSWVHTDLFHDHYSLSCFKDAASEQALYQKMNTIIFVSEESKKQFERLYAISNKKEVIYNIIDKKNILSHLNEIIPEKQEGKINIVAVGRLEVQKRFDRLIDVAKLLKEHSYSFQIQIIGEGSLRGQLEHQITENNVADCISLKGFVKSPYALMNESDIVVVSSETEGFSLVVAEALCLGKATVSTATVGPMELLANGKYGIICDHNATALFESLQSLINDSAELEKYQKLALERSLIFDTEKSIVALENCIDNE</sequence>
<accession>A0A562KPF4</accession>
<dbReference type="InterPro" id="IPR028098">
    <property type="entry name" value="Glyco_trans_4-like_N"/>
</dbReference>
<feature type="domain" description="Glycosyl transferase family 1" evidence="1">
    <location>
        <begin position="200"/>
        <end position="353"/>
    </location>
</feature>
<dbReference type="Proteomes" id="UP000315312">
    <property type="component" value="Unassembled WGS sequence"/>
</dbReference>
<gene>
    <name evidence="3" type="ORF">IP97_00634</name>
</gene>
<proteinExistence type="predicted"/>
<dbReference type="Pfam" id="PF00534">
    <property type="entry name" value="Glycos_transf_1"/>
    <property type="match status" value="1"/>
</dbReference>
<dbReference type="InterPro" id="IPR001296">
    <property type="entry name" value="Glyco_trans_1"/>
</dbReference>
<dbReference type="PANTHER" id="PTHR12526:SF630">
    <property type="entry name" value="GLYCOSYLTRANSFERASE"/>
    <property type="match status" value="1"/>
</dbReference>
<name>A0A562KPF4_9FLAO</name>
<keyword evidence="4" id="KW-1185">Reference proteome</keyword>
<evidence type="ECO:0000259" key="1">
    <source>
        <dbReference type="Pfam" id="PF00534"/>
    </source>
</evidence>
<dbReference type="Pfam" id="PF13439">
    <property type="entry name" value="Glyco_transf_4"/>
    <property type="match status" value="1"/>
</dbReference>
<comment type="caution">
    <text evidence="3">The sequence shown here is derived from an EMBL/GenBank/DDBJ whole genome shotgun (WGS) entry which is preliminary data.</text>
</comment>